<keyword evidence="2" id="KW-1185">Reference proteome</keyword>
<name>A0AAW2BDW1_9ROSI</name>
<accession>A0AAW2BDW1</accession>
<proteinExistence type="predicted"/>
<reference evidence="1 2" key="1">
    <citation type="submission" date="2024-01" db="EMBL/GenBank/DDBJ databases">
        <title>A telomere-to-telomere, gap-free genome of sweet tea (Lithocarpus litseifolius).</title>
        <authorList>
            <person name="Zhou J."/>
        </authorList>
    </citation>
    <scope>NUCLEOTIDE SEQUENCE [LARGE SCALE GENOMIC DNA]</scope>
    <source>
        <strain evidence="1">Zhou-2022a</strain>
        <tissue evidence="1">Leaf</tissue>
    </source>
</reference>
<dbReference type="EMBL" id="JAZDWU010000012">
    <property type="protein sequence ID" value="KAK9982969.1"/>
    <property type="molecule type" value="Genomic_DNA"/>
</dbReference>
<dbReference type="AlphaFoldDB" id="A0AAW2BDW1"/>
<gene>
    <name evidence="1" type="ORF">SO802_032494</name>
</gene>
<sequence length="58" mass="6859">MLKREPVQNQRFVDLSEFKTERTHTTKTILCKEVVVMSTARTSFVPFVFNLHSQFQAR</sequence>
<evidence type="ECO:0000313" key="1">
    <source>
        <dbReference type="EMBL" id="KAK9982969.1"/>
    </source>
</evidence>
<dbReference type="Proteomes" id="UP001459277">
    <property type="component" value="Unassembled WGS sequence"/>
</dbReference>
<evidence type="ECO:0000313" key="2">
    <source>
        <dbReference type="Proteomes" id="UP001459277"/>
    </source>
</evidence>
<comment type="caution">
    <text evidence="1">The sequence shown here is derived from an EMBL/GenBank/DDBJ whole genome shotgun (WGS) entry which is preliminary data.</text>
</comment>
<protein>
    <submittedName>
        <fullName evidence="1">Uncharacterized protein</fullName>
    </submittedName>
</protein>
<organism evidence="1 2">
    <name type="scientific">Lithocarpus litseifolius</name>
    <dbReference type="NCBI Taxonomy" id="425828"/>
    <lineage>
        <taxon>Eukaryota</taxon>
        <taxon>Viridiplantae</taxon>
        <taxon>Streptophyta</taxon>
        <taxon>Embryophyta</taxon>
        <taxon>Tracheophyta</taxon>
        <taxon>Spermatophyta</taxon>
        <taxon>Magnoliopsida</taxon>
        <taxon>eudicotyledons</taxon>
        <taxon>Gunneridae</taxon>
        <taxon>Pentapetalae</taxon>
        <taxon>rosids</taxon>
        <taxon>fabids</taxon>
        <taxon>Fagales</taxon>
        <taxon>Fagaceae</taxon>
        <taxon>Lithocarpus</taxon>
    </lineage>
</organism>